<comment type="subcellular location">
    <subcellularLocation>
        <location evidence="1">Nucleus</location>
    </subcellularLocation>
</comment>
<keyword evidence="4" id="KW-0804">Transcription</keyword>
<evidence type="ECO:0000256" key="2">
    <source>
        <dbReference type="ARBA" id="ARBA00023015"/>
    </source>
</evidence>
<reference evidence="6" key="1">
    <citation type="submission" date="2018-03" db="EMBL/GenBank/DDBJ databases">
        <authorList>
            <person name="Guldener U."/>
        </authorList>
    </citation>
    <scope>NUCLEOTIDE SEQUENCE</scope>
</reference>
<accession>A0AAE8M0D3</accession>
<sequence>MTRATAGMRSRLPTRNPTACEHCRAARIRCHSSEQPGAALTTYARCLTLKRECVTRTKSRPRRHGRTTAPEVAESIPQSPAHLGTFSINYAVPVQAELSHTIEDLRSLHDDVLTSILFEGQSSNSYESATLSTSLSKRSKLSQRSDVDTNSWRQPLFDMASAEDLLKSFRSTLNYLPFIRLPDDITIPHLAATKPFVLLAILTVASGSKMVQKYPLYDDEFRKALSLKYVSGGERSLELLQGLLIYCAWYPFHLRPKDRQLDHCLRIAGDLVHDMHIDEDFFQAVNPLHCTVTENELDKIRACLAYLYLTLTFINSYVVVWRGDKDLPVRRPSWTSIATEALQLNAQDDGDIALVVLVRTSSLFLDVSETIQEQDSEVITNCQLILRRLEQEFLGSQPTTSHITTGLEAIRMQVMFVDIFLDCGNMLVLPVSRTYSTTKSAISSPPLPIIYRAIKKIRTFLDFILNMDDISLLSFTINDWTRFIVVLTLSFRLSFPSTLCPDFDSAYARSELRLDQFLRDMSQGTDPTLQNDLLSVSRCMLGVAKSKYDLRLASLKGSPFSRPVGRTFGCPLMSKKAGTSDPIESSGWTDGSQENRLPLFHDIWATMTMGW</sequence>
<keyword evidence="5" id="KW-0539">Nucleus</keyword>
<keyword evidence="7" id="KW-1185">Reference proteome</keyword>
<dbReference type="GO" id="GO:0000976">
    <property type="term" value="F:transcription cis-regulatory region binding"/>
    <property type="evidence" value="ECO:0007669"/>
    <property type="project" value="TreeGrafter"/>
</dbReference>
<evidence type="ECO:0000313" key="7">
    <source>
        <dbReference type="Proteomes" id="UP001187734"/>
    </source>
</evidence>
<dbReference type="CDD" id="cd00067">
    <property type="entry name" value="GAL4"/>
    <property type="match status" value="1"/>
</dbReference>
<proteinExistence type="predicted"/>
<dbReference type="Proteomes" id="UP001187734">
    <property type="component" value="Unassembled WGS sequence"/>
</dbReference>
<evidence type="ECO:0000256" key="1">
    <source>
        <dbReference type="ARBA" id="ARBA00004123"/>
    </source>
</evidence>
<gene>
    <name evidence="6" type="ORF">FTOL_01528</name>
</gene>
<name>A0AAE8M0D3_9HYPO</name>
<dbReference type="PANTHER" id="PTHR31845:SF10">
    <property type="entry name" value="ZN(II)2CYS6 TRANSCRIPTION FACTOR (EUROFUNG)"/>
    <property type="match status" value="1"/>
</dbReference>
<dbReference type="InterPro" id="IPR051089">
    <property type="entry name" value="prtT"/>
</dbReference>
<evidence type="ECO:0000256" key="4">
    <source>
        <dbReference type="ARBA" id="ARBA00023163"/>
    </source>
</evidence>
<keyword evidence="2" id="KW-0805">Transcription regulation</keyword>
<dbReference type="GO" id="GO:0005634">
    <property type="term" value="C:nucleus"/>
    <property type="evidence" value="ECO:0007669"/>
    <property type="project" value="UniProtKB-SubCell"/>
</dbReference>
<dbReference type="GO" id="GO:0000981">
    <property type="term" value="F:DNA-binding transcription factor activity, RNA polymerase II-specific"/>
    <property type="evidence" value="ECO:0007669"/>
    <property type="project" value="InterPro"/>
</dbReference>
<evidence type="ECO:0000256" key="3">
    <source>
        <dbReference type="ARBA" id="ARBA00023125"/>
    </source>
</evidence>
<dbReference type="PANTHER" id="PTHR31845">
    <property type="entry name" value="FINGER DOMAIN PROTEIN, PUTATIVE-RELATED"/>
    <property type="match status" value="1"/>
</dbReference>
<evidence type="ECO:0008006" key="8">
    <source>
        <dbReference type="Google" id="ProtNLM"/>
    </source>
</evidence>
<keyword evidence="3" id="KW-0238">DNA-binding</keyword>
<dbReference type="AlphaFoldDB" id="A0AAE8M0D3"/>
<comment type="caution">
    <text evidence="6">The sequence shown here is derived from an EMBL/GenBank/DDBJ whole genome shotgun (WGS) entry which is preliminary data.</text>
</comment>
<evidence type="ECO:0000313" key="6">
    <source>
        <dbReference type="EMBL" id="SPJ71800.1"/>
    </source>
</evidence>
<dbReference type="InterPro" id="IPR001138">
    <property type="entry name" value="Zn2Cys6_DnaBD"/>
</dbReference>
<dbReference type="GO" id="GO:0008270">
    <property type="term" value="F:zinc ion binding"/>
    <property type="evidence" value="ECO:0007669"/>
    <property type="project" value="InterPro"/>
</dbReference>
<organism evidence="6 7">
    <name type="scientific">Fusarium torulosum</name>
    <dbReference type="NCBI Taxonomy" id="33205"/>
    <lineage>
        <taxon>Eukaryota</taxon>
        <taxon>Fungi</taxon>
        <taxon>Dikarya</taxon>
        <taxon>Ascomycota</taxon>
        <taxon>Pezizomycotina</taxon>
        <taxon>Sordariomycetes</taxon>
        <taxon>Hypocreomycetidae</taxon>
        <taxon>Hypocreales</taxon>
        <taxon>Nectriaceae</taxon>
        <taxon>Fusarium</taxon>
    </lineage>
</organism>
<protein>
    <recommendedName>
        <fullName evidence="8">Zn(2)-C6 fungal-type domain-containing protein</fullName>
    </recommendedName>
</protein>
<evidence type="ECO:0000256" key="5">
    <source>
        <dbReference type="ARBA" id="ARBA00023242"/>
    </source>
</evidence>
<dbReference type="EMBL" id="ONZP01000046">
    <property type="protein sequence ID" value="SPJ71800.1"/>
    <property type="molecule type" value="Genomic_DNA"/>
</dbReference>